<protein>
    <submittedName>
        <fullName evidence="1">Si:zfos-1762d12.1</fullName>
    </submittedName>
</protein>
<dbReference type="EMBL" id="HAEC01015993">
    <property type="protein sequence ID" value="SBQ84214.1"/>
    <property type="molecule type" value="Transcribed_RNA"/>
</dbReference>
<reference evidence="1" key="2">
    <citation type="submission" date="2016-06" db="EMBL/GenBank/DDBJ databases">
        <title>The genome of a short-lived fish provides insights into sex chromosome evolution and the genetic control of aging.</title>
        <authorList>
            <person name="Reichwald K."/>
            <person name="Felder M."/>
            <person name="Petzold A."/>
            <person name="Koch P."/>
            <person name="Groth M."/>
            <person name="Platzer M."/>
        </authorList>
    </citation>
    <scope>NUCLEOTIDE SEQUENCE</scope>
    <source>
        <tissue evidence="1">Brain</tissue>
    </source>
</reference>
<sequence length="50" mass="5894">SLSVCRVYTRIHVVSYRGSEKDYEVREIEDKREDLIVGNPYAIRVTSEDF</sequence>
<feature type="non-terminal residue" evidence="1">
    <location>
        <position position="1"/>
    </location>
</feature>
<evidence type="ECO:0000313" key="1">
    <source>
        <dbReference type="EMBL" id="SBQ84214.1"/>
    </source>
</evidence>
<dbReference type="AlphaFoldDB" id="A0A1A8HNK4"/>
<gene>
    <name evidence="1" type="primary">SI:ZFOS-1762D12.1</name>
</gene>
<name>A0A1A8HNK4_9TELE</name>
<accession>A0A1A8HNK4</accession>
<reference evidence="1" key="1">
    <citation type="submission" date="2016-05" db="EMBL/GenBank/DDBJ databases">
        <authorList>
            <person name="Lavstsen T."/>
            <person name="Jespersen J.S."/>
        </authorList>
    </citation>
    <scope>NUCLEOTIDE SEQUENCE</scope>
    <source>
        <tissue evidence="1">Brain</tissue>
    </source>
</reference>
<organism evidence="1">
    <name type="scientific">Nothobranchius korthausae</name>
    <dbReference type="NCBI Taxonomy" id="1143690"/>
    <lineage>
        <taxon>Eukaryota</taxon>
        <taxon>Metazoa</taxon>
        <taxon>Chordata</taxon>
        <taxon>Craniata</taxon>
        <taxon>Vertebrata</taxon>
        <taxon>Euteleostomi</taxon>
        <taxon>Actinopterygii</taxon>
        <taxon>Neopterygii</taxon>
        <taxon>Teleostei</taxon>
        <taxon>Neoteleostei</taxon>
        <taxon>Acanthomorphata</taxon>
        <taxon>Ovalentaria</taxon>
        <taxon>Atherinomorphae</taxon>
        <taxon>Cyprinodontiformes</taxon>
        <taxon>Nothobranchiidae</taxon>
        <taxon>Nothobranchius</taxon>
    </lineage>
</organism>
<proteinExistence type="predicted"/>